<dbReference type="Proteomes" id="UP000560000">
    <property type="component" value="Unassembled WGS sequence"/>
</dbReference>
<organism evidence="2 3">
    <name type="scientific">Oleiagrimonas soli</name>
    <dbReference type="NCBI Taxonomy" id="1543381"/>
    <lineage>
        <taxon>Bacteria</taxon>
        <taxon>Pseudomonadati</taxon>
        <taxon>Pseudomonadota</taxon>
        <taxon>Gammaproteobacteria</taxon>
        <taxon>Lysobacterales</taxon>
        <taxon>Rhodanobacteraceae</taxon>
        <taxon>Oleiagrimonas</taxon>
    </lineage>
</organism>
<evidence type="ECO:0000256" key="1">
    <source>
        <dbReference type="SAM" id="Phobius"/>
    </source>
</evidence>
<keyword evidence="1" id="KW-0472">Membrane</keyword>
<evidence type="ECO:0000313" key="2">
    <source>
        <dbReference type="EMBL" id="MBB6183073.1"/>
    </source>
</evidence>
<keyword evidence="1" id="KW-1133">Transmembrane helix</keyword>
<name>A0A841KBV2_9GAMM</name>
<dbReference type="AlphaFoldDB" id="A0A841KBV2"/>
<proteinExistence type="predicted"/>
<reference evidence="2 3" key="1">
    <citation type="submission" date="2020-08" db="EMBL/GenBank/DDBJ databases">
        <title>Genomic Encyclopedia of Type Strains, Phase IV (KMG-IV): sequencing the most valuable type-strain genomes for metagenomic binning, comparative biology and taxonomic classification.</title>
        <authorList>
            <person name="Goeker M."/>
        </authorList>
    </citation>
    <scope>NUCLEOTIDE SEQUENCE [LARGE SCALE GENOMIC DNA]</scope>
    <source>
        <strain evidence="2 3">DSM 107085</strain>
    </source>
</reference>
<gene>
    <name evidence="2" type="ORF">HNQ86_000418</name>
</gene>
<feature type="transmembrane region" description="Helical" evidence="1">
    <location>
        <begin position="28"/>
        <end position="48"/>
    </location>
</feature>
<comment type="caution">
    <text evidence="2">The sequence shown here is derived from an EMBL/GenBank/DDBJ whole genome shotgun (WGS) entry which is preliminary data.</text>
</comment>
<protein>
    <submittedName>
        <fullName evidence="2">Uncharacterized protein</fullName>
    </submittedName>
</protein>
<accession>A0A841KBV2</accession>
<evidence type="ECO:0000313" key="3">
    <source>
        <dbReference type="Proteomes" id="UP000560000"/>
    </source>
</evidence>
<keyword evidence="1" id="KW-0812">Transmembrane</keyword>
<dbReference type="EMBL" id="JACHET010000001">
    <property type="protein sequence ID" value="MBB6183073.1"/>
    <property type="molecule type" value="Genomic_DNA"/>
</dbReference>
<sequence length="49" mass="5612">MHIALHESDLPDYWEIGRVCTCRWGSKVVLVFVTYIAFSATGVVSHRFL</sequence>